<evidence type="ECO:0000256" key="7">
    <source>
        <dbReference type="SAM" id="Phobius"/>
    </source>
</evidence>
<feature type="domain" description="Phage shock protein PspC N-terminal" evidence="8">
    <location>
        <begin position="90"/>
        <end position="141"/>
    </location>
</feature>
<keyword evidence="3 7" id="KW-0812">Transmembrane</keyword>
<comment type="subcellular location">
    <subcellularLocation>
        <location evidence="1">Cell membrane</location>
        <topology evidence="1">Single-pass membrane protein</topology>
    </subcellularLocation>
</comment>
<feature type="compositionally biased region" description="Low complexity" evidence="6">
    <location>
        <begin position="66"/>
        <end position="75"/>
    </location>
</feature>
<reference evidence="9 10" key="1">
    <citation type="submission" date="2020-08" db="EMBL/GenBank/DDBJ databases">
        <title>A Genomic Blueprint of the Chicken Gut Microbiome.</title>
        <authorList>
            <person name="Gilroy R."/>
            <person name="Ravi A."/>
            <person name="Getino M."/>
            <person name="Pursley I."/>
            <person name="Horton D.L."/>
            <person name="Alikhan N.-F."/>
            <person name="Baker D."/>
            <person name="Gharbi K."/>
            <person name="Hall N."/>
            <person name="Watson M."/>
            <person name="Adriaenssens E.M."/>
            <person name="Foster-Nyarko E."/>
            <person name="Jarju S."/>
            <person name="Secka A."/>
            <person name="Antonio M."/>
            <person name="Oren A."/>
            <person name="Chaudhuri R."/>
            <person name="La Ragione R.M."/>
            <person name="Hildebrand F."/>
            <person name="Pallen M.J."/>
        </authorList>
    </citation>
    <scope>NUCLEOTIDE SEQUENCE [LARGE SCALE GENOMIC DNA]</scope>
    <source>
        <strain evidence="9 10">Sa2CUA8</strain>
    </source>
</reference>
<feature type="compositionally biased region" description="Low complexity" evidence="6">
    <location>
        <begin position="312"/>
        <end position="325"/>
    </location>
</feature>
<dbReference type="Pfam" id="PF04024">
    <property type="entry name" value="PspC"/>
    <property type="match status" value="1"/>
</dbReference>
<proteinExistence type="predicted"/>
<feature type="transmembrane region" description="Helical" evidence="7">
    <location>
        <begin position="392"/>
        <end position="412"/>
    </location>
</feature>
<name>A0ABR8V4P2_9CELL</name>
<feature type="compositionally biased region" description="Pro residues" evidence="6">
    <location>
        <begin position="297"/>
        <end position="311"/>
    </location>
</feature>
<accession>A0ABR8V4P2</accession>
<dbReference type="EMBL" id="JACSQE010000012">
    <property type="protein sequence ID" value="MBD7999760.1"/>
    <property type="molecule type" value="Genomic_DNA"/>
</dbReference>
<evidence type="ECO:0000256" key="3">
    <source>
        <dbReference type="ARBA" id="ARBA00022692"/>
    </source>
</evidence>
<evidence type="ECO:0000256" key="1">
    <source>
        <dbReference type="ARBA" id="ARBA00004162"/>
    </source>
</evidence>
<evidence type="ECO:0000313" key="9">
    <source>
        <dbReference type="EMBL" id="MBD7999760.1"/>
    </source>
</evidence>
<sequence length="576" mass="59372">MSTEDTSPEPPAGSSAPTGAPQQHAGPPYATSTPGGAGQPGPQPGGPGAPGGAPHQAPGQSGGPSSGPSAGPSSGMDGFFDTVRRIGISRSEDRWVGGVAGGVADRFGIDPLIVRGILVVSVFLTGAGLVLYGLAWALLPESRDGRIHLQQAIRGDFDVAMLGAAATTIVGLSWNNGWLSWWHFAGLEWLNGLLWTAAVVVVIVLVVNRRSDYRRYAANRATGQNAQHPGGPVPPKQPYPAPPFAGAPAQQGPPPQGWQQPRPPYGAPAPGAQPAPGVTYPAAPAAPSGPAYTASAPVPPPGYPAQRPVPPQAYAAQQAAAQQAARAHDHARRRAEREIERQRRAEEQRARAARRPRGPGTAVVGITLGVSLLGAAVLLLLERRDVIDVPFFYTWIGATIVLLGLGVIVSGLRGRTSGALGGLAIVATLIALPIAGLNSSIDNIDADLTARVSDATYTVTSVQDAENGFAFTFGNPVVDLSQLDLSAVGEDPVVVPIDLSAGDLTVIVPADTPVEAEVRVLAGNATWTVDGERRSINGVNTRPHTFVTDSVTDGAGPVLLLEVDVSAGDVTIREES</sequence>
<feature type="compositionally biased region" description="Low complexity" evidence="6">
    <location>
        <begin position="12"/>
        <end position="21"/>
    </location>
</feature>
<dbReference type="Proteomes" id="UP000633601">
    <property type="component" value="Unassembled WGS sequence"/>
</dbReference>
<evidence type="ECO:0000259" key="8">
    <source>
        <dbReference type="Pfam" id="PF04024"/>
    </source>
</evidence>
<evidence type="ECO:0000256" key="4">
    <source>
        <dbReference type="ARBA" id="ARBA00022989"/>
    </source>
</evidence>
<feature type="compositionally biased region" description="Basic and acidic residues" evidence="6">
    <location>
        <begin position="335"/>
        <end position="350"/>
    </location>
</feature>
<dbReference type="InterPro" id="IPR007168">
    <property type="entry name" value="Phageshock_PspC_N"/>
</dbReference>
<feature type="transmembrane region" description="Helical" evidence="7">
    <location>
        <begin position="159"/>
        <end position="177"/>
    </location>
</feature>
<feature type="transmembrane region" description="Helical" evidence="7">
    <location>
        <begin position="359"/>
        <end position="380"/>
    </location>
</feature>
<protein>
    <submittedName>
        <fullName evidence="9">PspC domain-containing protein</fullName>
    </submittedName>
</protein>
<feature type="transmembrane region" description="Helical" evidence="7">
    <location>
        <begin position="112"/>
        <end position="139"/>
    </location>
</feature>
<feature type="region of interest" description="Disordered" evidence="6">
    <location>
        <begin position="219"/>
        <end position="359"/>
    </location>
</feature>
<keyword evidence="5 7" id="KW-0472">Membrane</keyword>
<feature type="compositionally biased region" description="Pro residues" evidence="6">
    <location>
        <begin position="231"/>
        <end position="273"/>
    </location>
</feature>
<evidence type="ECO:0000256" key="2">
    <source>
        <dbReference type="ARBA" id="ARBA00022475"/>
    </source>
</evidence>
<evidence type="ECO:0000256" key="5">
    <source>
        <dbReference type="ARBA" id="ARBA00023136"/>
    </source>
</evidence>
<dbReference type="PANTHER" id="PTHR33885:SF3">
    <property type="entry name" value="PHAGE SHOCK PROTEIN C"/>
    <property type="match status" value="1"/>
</dbReference>
<keyword evidence="10" id="KW-1185">Reference proteome</keyword>
<feature type="transmembrane region" description="Helical" evidence="7">
    <location>
        <begin position="189"/>
        <end position="207"/>
    </location>
</feature>
<feature type="region of interest" description="Disordered" evidence="6">
    <location>
        <begin position="1"/>
        <end position="78"/>
    </location>
</feature>
<feature type="compositionally biased region" description="Low complexity" evidence="6">
    <location>
        <begin position="274"/>
        <end position="296"/>
    </location>
</feature>
<feature type="transmembrane region" description="Helical" evidence="7">
    <location>
        <begin position="419"/>
        <end position="437"/>
    </location>
</feature>
<dbReference type="RefSeq" id="WP_191791431.1">
    <property type="nucleotide sequence ID" value="NZ_JACSQE010000012.1"/>
</dbReference>
<evidence type="ECO:0000256" key="6">
    <source>
        <dbReference type="SAM" id="MobiDB-lite"/>
    </source>
</evidence>
<evidence type="ECO:0000313" key="10">
    <source>
        <dbReference type="Proteomes" id="UP000633601"/>
    </source>
</evidence>
<keyword evidence="4 7" id="KW-1133">Transmembrane helix</keyword>
<comment type="caution">
    <text evidence="9">The sequence shown here is derived from an EMBL/GenBank/DDBJ whole genome shotgun (WGS) entry which is preliminary data.</text>
</comment>
<keyword evidence="2" id="KW-1003">Cell membrane</keyword>
<dbReference type="InterPro" id="IPR052027">
    <property type="entry name" value="PspC"/>
</dbReference>
<organism evidence="9 10">
    <name type="scientific">Oerskovia gallyi</name>
    <dbReference type="NCBI Taxonomy" id="2762226"/>
    <lineage>
        <taxon>Bacteria</taxon>
        <taxon>Bacillati</taxon>
        <taxon>Actinomycetota</taxon>
        <taxon>Actinomycetes</taxon>
        <taxon>Micrococcales</taxon>
        <taxon>Cellulomonadaceae</taxon>
        <taxon>Oerskovia</taxon>
    </lineage>
</organism>
<gene>
    <name evidence="9" type="ORF">H9640_14495</name>
</gene>
<dbReference type="PANTHER" id="PTHR33885">
    <property type="entry name" value="PHAGE SHOCK PROTEIN C"/>
    <property type="match status" value="1"/>
</dbReference>